<evidence type="ECO:0000313" key="9">
    <source>
        <dbReference type="Proteomes" id="UP001595685"/>
    </source>
</evidence>
<dbReference type="EC" id="1.-.-.-" evidence="8"/>
<evidence type="ECO:0000256" key="1">
    <source>
        <dbReference type="ARBA" id="ARBA00001974"/>
    </source>
</evidence>
<keyword evidence="4" id="KW-0274">FAD</keyword>
<evidence type="ECO:0000256" key="3">
    <source>
        <dbReference type="ARBA" id="ARBA00022630"/>
    </source>
</evidence>
<dbReference type="Pfam" id="PF07992">
    <property type="entry name" value="Pyr_redox_2"/>
    <property type="match status" value="1"/>
</dbReference>
<dbReference type="Gene3D" id="3.50.50.60">
    <property type="entry name" value="FAD/NAD(P)-binding domain"/>
    <property type="match status" value="2"/>
</dbReference>
<organism evidence="8 9">
    <name type="scientific">Aquipuribacter hungaricus</name>
    <dbReference type="NCBI Taxonomy" id="545624"/>
    <lineage>
        <taxon>Bacteria</taxon>
        <taxon>Bacillati</taxon>
        <taxon>Actinomycetota</taxon>
        <taxon>Actinomycetes</taxon>
        <taxon>Micrococcales</taxon>
        <taxon>Intrasporangiaceae</taxon>
        <taxon>Aquipuribacter</taxon>
    </lineage>
</organism>
<feature type="domain" description="Pyridine nucleotide-disulphide oxidoreductase dimerisation" evidence="6">
    <location>
        <begin position="379"/>
        <end position="496"/>
    </location>
</feature>
<dbReference type="SUPFAM" id="SSF51905">
    <property type="entry name" value="FAD/NAD(P)-binding domain"/>
    <property type="match status" value="1"/>
</dbReference>
<comment type="caution">
    <text evidence="8">The sequence shown here is derived from an EMBL/GenBank/DDBJ whole genome shotgun (WGS) entry which is preliminary data.</text>
</comment>
<dbReference type="PANTHER" id="PTHR43014">
    <property type="entry name" value="MERCURIC REDUCTASE"/>
    <property type="match status" value="1"/>
</dbReference>
<dbReference type="Gene3D" id="3.30.390.30">
    <property type="match status" value="1"/>
</dbReference>
<dbReference type="InterPro" id="IPR036188">
    <property type="entry name" value="FAD/NAD-bd_sf"/>
</dbReference>
<dbReference type="GO" id="GO:0016491">
    <property type="term" value="F:oxidoreductase activity"/>
    <property type="evidence" value="ECO:0007669"/>
    <property type="project" value="UniProtKB-KW"/>
</dbReference>
<evidence type="ECO:0000256" key="4">
    <source>
        <dbReference type="ARBA" id="ARBA00022827"/>
    </source>
</evidence>
<name>A0ABV7WIP3_9MICO</name>
<dbReference type="InterPro" id="IPR023753">
    <property type="entry name" value="FAD/NAD-binding_dom"/>
</dbReference>
<gene>
    <name evidence="8" type="ORF">ACFOLH_13530</name>
</gene>
<dbReference type="PIRSF" id="PIRSF000350">
    <property type="entry name" value="Mercury_reductase_MerA"/>
    <property type="match status" value="1"/>
</dbReference>
<dbReference type="PANTHER" id="PTHR43014:SF2">
    <property type="entry name" value="MERCURIC REDUCTASE"/>
    <property type="match status" value="1"/>
</dbReference>
<sequence length="509" mass="51679">MPSTPSPDAPSRPADQDTEDVGPGGDVEQFDLVVLGVGSGGEVVAATAARRGLRVAAVEARLLGGECPFLACVPSKVMLLAASRARAAGTDLRAAFADAVRARDEAAQHLDDSSQADELAEAGVVVVRGRGTVTGPGRLSVRPDGDGDVRELAWGRALVVGTGSQPVVPDLPGLDEVPTWTSDQALTSDELPGRLLVLGGGPVGCELSQVYASFGTEVTLVETSPHLLPSEDPWVGEALQLHLEASGVRVLVATTLVGVEPADGGARARLEPASDGSEGSEGSDGSEVVVDRVLVVTGRAPSGDGLGLDLLGVAVSEKGAVEVDDRCRALDADGSPVAGVLAVGDVTGLAPYTHTANHQARVVTAGLAGRDVRVRSAGIPRAVYTDPPVFSVGLGEEAAREAGHDVLVAHQDVGETGRAFVEQLGVGTADQPDPGPSGVRLVCDRDGTLLGAAAVGPHADSWGGELALAVTAGLDVRLLAEHTRAFPTWSEAITPAAQDLAARTGEDVS</sequence>
<evidence type="ECO:0000259" key="6">
    <source>
        <dbReference type="Pfam" id="PF02852"/>
    </source>
</evidence>
<keyword evidence="9" id="KW-1185">Reference proteome</keyword>
<protein>
    <submittedName>
        <fullName evidence="8">Dihydrolipoyl dehydrogenase family protein</fullName>
        <ecNumber evidence="8">1.-.-.-</ecNumber>
    </submittedName>
</protein>
<dbReference type="Proteomes" id="UP001595685">
    <property type="component" value="Unassembled WGS sequence"/>
</dbReference>
<evidence type="ECO:0000313" key="8">
    <source>
        <dbReference type="EMBL" id="MFC3689365.1"/>
    </source>
</evidence>
<accession>A0ABV7WIP3</accession>
<evidence type="ECO:0000259" key="7">
    <source>
        <dbReference type="Pfam" id="PF07992"/>
    </source>
</evidence>
<feature type="domain" description="FAD/NAD(P)-binding" evidence="7">
    <location>
        <begin position="30"/>
        <end position="360"/>
    </location>
</feature>
<comment type="cofactor">
    <cofactor evidence="1">
        <name>FAD</name>
        <dbReference type="ChEBI" id="CHEBI:57692"/>
    </cofactor>
</comment>
<dbReference type="PRINTS" id="PR00368">
    <property type="entry name" value="FADPNR"/>
</dbReference>
<dbReference type="InterPro" id="IPR001100">
    <property type="entry name" value="Pyr_nuc-diS_OxRdtase"/>
</dbReference>
<keyword evidence="3" id="KW-0285">Flavoprotein</keyword>
<dbReference type="SUPFAM" id="SSF55424">
    <property type="entry name" value="FAD/NAD-linked reductases, dimerisation (C-terminal) domain"/>
    <property type="match status" value="1"/>
</dbReference>
<proteinExistence type="inferred from homology"/>
<dbReference type="InterPro" id="IPR016156">
    <property type="entry name" value="FAD/NAD-linked_Rdtase_dimer_sf"/>
</dbReference>
<feature type="region of interest" description="Disordered" evidence="5">
    <location>
        <begin position="266"/>
        <end position="286"/>
    </location>
</feature>
<feature type="region of interest" description="Disordered" evidence="5">
    <location>
        <begin position="1"/>
        <end position="25"/>
    </location>
</feature>
<dbReference type="RefSeq" id="WP_340293846.1">
    <property type="nucleotide sequence ID" value="NZ_JBBEOI010000125.1"/>
</dbReference>
<dbReference type="InterPro" id="IPR004099">
    <property type="entry name" value="Pyr_nucl-diS_OxRdtase_dimer"/>
</dbReference>
<feature type="compositionally biased region" description="Pro residues" evidence="5">
    <location>
        <begin position="1"/>
        <end position="10"/>
    </location>
</feature>
<dbReference type="EMBL" id="JBHRWW010000009">
    <property type="protein sequence ID" value="MFC3689365.1"/>
    <property type="molecule type" value="Genomic_DNA"/>
</dbReference>
<comment type="similarity">
    <text evidence="2">Belongs to the class-I pyridine nucleotide-disulfide oxidoreductase family.</text>
</comment>
<evidence type="ECO:0000256" key="5">
    <source>
        <dbReference type="SAM" id="MobiDB-lite"/>
    </source>
</evidence>
<dbReference type="Pfam" id="PF02852">
    <property type="entry name" value="Pyr_redox_dim"/>
    <property type="match status" value="1"/>
</dbReference>
<dbReference type="PRINTS" id="PR00411">
    <property type="entry name" value="PNDRDTASEI"/>
</dbReference>
<keyword evidence="8" id="KW-0560">Oxidoreductase</keyword>
<evidence type="ECO:0000256" key="2">
    <source>
        <dbReference type="ARBA" id="ARBA00007532"/>
    </source>
</evidence>
<reference evidence="9" key="1">
    <citation type="journal article" date="2019" name="Int. J. Syst. Evol. Microbiol.">
        <title>The Global Catalogue of Microorganisms (GCM) 10K type strain sequencing project: providing services to taxonomists for standard genome sequencing and annotation.</title>
        <authorList>
            <consortium name="The Broad Institute Genomics Platform"/>
            <consortium name="The Broad Institute Genome Sequencing Center for Infectious Disease"/>
            <person name="Wu L."/>
            <person name="Ma J."/>
        </authorList>
    </citation>
    <scope>NUCLEOTIDE SEQUENCE [LARGE SCALE GENOMIC DNA]</scope>
    <source>
        <strain evidence="9">NCAIM B.02333</strain>
    </source>
</reference>